<dbReference type="Pfam" id="PF03551">
    <property type="entry name" value="PadR"/>
    <property type="match status" value="1"/>
</dbReference>
<dbReference type="InterPro" id="IPR036388">
    <property type="entry name" value="WH-like_DNA-bd_sf"/>
</dbReference>
<dbReference type="AlphaFoldDB" id="M0E8N6"/>
<gene>
    <name evidence="2" type="ORF">C464_16692</name>
</gene>
<evidence type="ECO:0000313" key="2">
    <source>
        <dbReference type="EMBL" id="ELZ43383.1"/>
    </source>
</evidence>
<dbReference type="RefSeq" id="WP_006114870.1">
    <property type="nucleotide sequence ID" value="NZ_AOJL01000062.1"/>
</dbReference>
<dbReference type="EMBL" id="AOJL01000062">
    <property type="protein sequence ID" value="ELZ43383.1"/>
    <property type="molecule type" value="Genomic_DNA"/>
</dbReference>
<accession>M0E8N6</accession>
<name>M0E8N6_9EURY</name>
<keyword evidence="3" id="KW-1185">Reference proteome</keyword>
<dbReference type="InterPro" id="IPR005149">
    <property type="entry name" value="Tscrpt_reg_PadR_N"/>
</dbReference>
<protein>
    <submittedName>
        <fullName evidence="2">Transcriptional regulator, padr family protein</fullName>
    </submittedName>
</protein>
<sequence>MNEDRLETQNAFSDLTAFQRDLLRALAKTDEQSGLSLKTDLATYYQDEINHSRLYQNLDELVAHGFIEKRQRDGRTNSYSLTDAARTALANRDAWVRGETA</sequence>
<feature type="domain" description="Transcription regulator PadR N-terminal" evidence="1">
    <location>
        <begin position="23"/>
        <end position="90"/>
    </location>
</feature>
<dbReference type="SUPFAM" id="SSF46785">
    <property type="entry name" value="Winged helix' DNA-binding domain"/>
    <property type="match status" value="1"/>
</dbReference>
<dbReference type="PATRIC" id="fig|1227466.3.peg.3317"/>
<dbReference type="OrthoDB" id="324642at2157"/>
<evidence type="ECO:0000259" key="1">
    <source>
        <dbReference type="Pfam" id="PF03551"/>
    </source>
</evidence>
<dbReference type="InterPro" id="IPR036390">
    <property type="entry name" value="WH_DNA-bd_sf"/>
</dbReference>
<reference evidence="2 3" key="1">
    <citation type="journal article" date="2014" name="PLoS Genet.">
        <title>Phylogenetically driven sequencing of extremely halophilic archaea reveals strategies for static and dynamic osmo-response.</title>
        <authorList>
            <person name="Becker E.A."/>
            <person name="Seitzer P.M."/>
            <person name="Tritt A."/>
            <person name="Larsen D."/>
            <person name="Krusor M."/>
            <person name="Yao A.I."/>
            <person name="Wu D."/>
            <person name="Madern D."/>
            <person name="Eisen J.A."/>
            <person name="Darling A.E."/>
            <person name="Facciotti M.T."/>
        </authorList>
    </citation>
    <scope>NUCLEOTIDE SEQUENCE [LARGE SCALE GENOMIC DNA]</scope>
    <source>
        <strain evidence="2 3">DSM 10284</strain>
    </source>
</reference>
<evidence type="ECO:0000313" key="3">
    <source>
        <dbReference type="Proteomes" id="UP000011509"/>
    </source>
</evidence>
<organism evidence="2 3">
    <name type="scientific">Halorubrum coriense DSM 10284</name>
    <dbReference type="NCBI Taxonomy" id="1227466"/>
    <lineage>
        <taxon>Archaea</taxon>
        <taxon>Methanobacteriati</taxon>
        <taxon>Methanobacteriota</taxon>
        <taxon>Stenosarchaea group</taxon>
        <taxon>Halobacteria</taxon>
        <taxon>Halobacteriales</taxon>
        <taxon>Haloferacaceae</taxon>
        <taxon>Halorubrum</taxon>
    </lineage>
</organism>
<comment type="caution">
    <text evidence="2">The sequence shown here is derived from an EMBL/GenBank/DDBJ whole genome shotgun (WGS) entry which is preliminary data.</text>
</comment>
<proteinExistence type="predicted"/>
<dbReference type="Proteomes" id="UP000011509">
    <property type="component" value="Unassembled WGS sequence"/>
</dbReference>
<dbReference type="Gene3D" id="1.10.10.10">
    <property type="entry name" value="Winged helix-like DNA-binding domain superfamily/Winged helix DNA-binding domain"/>
    <property type="match status" value="1"/>
</dbReference>